<dbReference type="GO" id="GO:0006493">
    <property type="term" value="P:protein O-linked glycosylation"/>
    <property type="evidence" value="ECO:0007669"/>
    <property type="project" value="TreeGrafter"/>
</dbReference>
<evidence type="ECO:0000256" key="1">
    <source>
        <dbReference type="ARBA" id="ARBA00023157"/>
    </source>
</evidence>
<sequence>MRWSRFLVPRRKENVVNAVLLLCCFIVVVYYYKNVRRINQDIDQEHKHPQASSGDENEDFGVIRLAPHVRDEFVRPSMSHVIPDYSQTRDGPGEDGKPVYLSESEKAEGDADMKNWFMNVKASDKVSLDRSLPDVRRKECKDIKYDLKKLPSSLFDIGTSGSTRLGIGYEFRIHVGVLRHYASPTEASYLIGSGRLHLFIARLSLVFALHQLRQTAFDLGDGRKNSVHLRPIRLDLSLECLESAANKIATGENPSGSIRSVIPHSRHGFLGVLGLILAFPSVARVLLRLALASADRGLLRLLRHLCDDKLHELPLLLQLISVFSLSSRARLDVPMLATRGRRTFRRTRAGAISLRTTHSWLLLNGK</sequence>
<keyword evidence="1" id="KW-1015">Disulfide bond</keyword>
<organism evidence="3 4">
    <name type="scientific">Diploscapter pachys</name>
    <dbReference type="NCBI Taxonomy" id="2018661"/>
    <lineage>
        <taxon>Eukaryota</taxon>
        <taxon>Metazoa</taxon>
        <taxon>Ecdysozoa</taxon>
        <taxon>Nematoda</taxon>
        <taxon>Chromadorea</taxon>
        <taxon>Rhabditida</taxon>
        <taxon>Rhabditina</taxon>
        <taxon>Rhabditomorpha</taxon>
        <taxon>Rhabditoidea</taxon>
        <taxon>Rhabditidae</taxon>
        <taxon>Diploscapter</taxon>
    </lineage>
</organism>
<dbReference type="InterPro" id="IPR029044">
    <property type="entry name" value="Nucleotide-diphossugar_trans"/>
</dbReference>
<dbReference type="AlphaFoldDB" id="A0A2A2L8X7"/>
<dbReference type="OrthoDB" id="6119243at2759"/>
<keyword evidence="2" id="KW-1133">Transmembrane helix</keyword>
<keyword evidence="2" id="KW-0812">Transmembrane</keyword>
<dbReference type="EMBL" id="LIAE01007044">
    <property type="protein sequence ID" value="PAV82515.1"/>
    <property type="molecule type" value="Genomic_DNA"/>
</dbReference>
<name>A0A2A2L8X7_9BILA</name>
<dbReference type="PANTHER" id="PTHR11675">
    <property type="entry name" value="N-ACETYLGALACTOSAMINYLTRANSFERASE"/>
    <property type="match status" value="1"/>
</dbReference>
<dbReference type="Gene3D" id="3.90.550.10">
    <property type="entry name" value="Spore Coat Polysaccharide Biosynthesis Protein SpsA, Chain A"/>
    <property type="match status" value="1"/>
</dbReference>
<proteinExistence type="predicted"/>
<evidence type="ECO:0000313" key="3">
    <source>
        <dbReference type="EMBL" id="PAV82515.1"/>
    </source>
</evidence>
<protein>
    <submittedName>
        <fullName evidence="3">Uncharacterized protein</fullName>
    </submittedName>
</protein>
<keyword evidence="2" id="KW-0472">Membrane</keyword>
<feature type="transmembrane region" description="Helical" evidence="2">
    <location>
        <begin position="269"/>
        <end position="293"/>
    </location>
</feature>
<comment type="caution">
    <text evidence="3">The sequence shown here is derived from an EMBL/GenBank/DDBJ whole genome shotgun (WGS) entry which is preliminary data.</text>
</comment>
<dbReference type="PANTHER" id="PTHR11675:SF43">
    <property type="entry name" value="POLYPEPTIDE N-ACETYLGALACTOSAMINYLTRANSFERASE 1"/>
    <property type="match status" value="1"/>
</dbReference>
<dbReference type="STRING" id="2018661.A0A2A2L8X7"/>
<dbReference type="GO" id="GO:0005794">
    <property type="term" value="C:Golgi apparatus"/>
    <property type="evidence" value="ECO:0007669"/>
    <property type="project" value="TreeGrafter"/>
</dbReference>
<feature type="transmembrane region" description="Helical" evidence="2">
    <location>
        <begin position="15"/>
        <end position="32"/>
    </location>
</feature>
<keyword evidence="4" id="KW-1185">Reference proteome</keyword>
<dbReference type="GO" id="GO:0004653">
    <property type="term" value="F:polypeptide N-acetylgalactosaminyltransferase activity"/>
    <property type="evidence" value="ECO:0007669"/>
    <property type="project" value="TreeGrafter"/>
</dbReference>
<evidence type="ECO:0000313" key="4">
    <source>
        <dbReference type="Proteomes" id="UP000218231"/>
    </source>
</evidence>
<reference evidence="3 4" key="1">
    <citation type="journal article" date="2017" name="Curr. Biol.">
        <title>Genome architecture and evolution of a unichromosomal asexual nematode.</title>
        <authorList>
            <person name="Fradin H."/>
            <person name="Zegar C."/>
            <person name="Gutwein M."/>
            <person name="Lucas J."/>
            <person name="Kovtun M."/>
            <person name="Corcoran D."/>
            <person name="Baugh L.R."/>
            <person name="Kiontke K."/>
            <person name="Gunsalus K."/>
            <person name="Fitch D.H."/>
            <person name="Piano F."/>
        </authorList>
    </citation>
    <scope>NUCLEOTIDE SEQUENCE [LARGE SCALE GENOMIC DNA]</scope>
    <source>
        <strain evidence="3">PF1309</strain>
    </source>
</reference>
<gene>
    <name evidence="3" type="ORF">WR25_19773</name>
</gene>
<accession>A0A2A2L8X7</accession>
<dbReference type="Proteomes" id="UP000218231">
    <property type="component" value="Unassembled WGS sequence"/>
</dbReference>
<evidence type="ECO:0000256" key="2">
    <source>
        <dbReference type="SAM" id="Phobius"/>
    </source>
</evidence>